<feature type="region of interest" description="Disordered" evidence="1">
    <location>
        <begin position="170"/>
        <end position="196"/>
    </location>
</feature>
<evidence type="ECO:0000256" key="1">
    <source>
        <dbReference type="SAM" id="MobiDB-lite"/>
    </source>
</evidence>
<accession>A0A4S8QTY5</accession>
<dbReference type="EMBL" id="PQXL01000230">
    <property type="protein sequence ID" value="THV48747.1"/>
    <property type="molecule type" value="Genomic_DNA"/>
</dbReference>
<gene>
    <name evidence="2" type="ORF">BGAL_0230g00130</name>
</gene>
<keyword evidence="3" id="KW-1185">Reference proteome</keyword>
<protein>
    <submittedName>
        <fullName evidence="2">Uncharacterized protein</fullName>
    </submittedName>
</protein>
<sequence length="196" mass="20588">MSCWKKSKKASGALSPLDLLFGWLSNARREAALSLLSEPCPAGRRARRPAAVSALLSAPWPAGRRAKRLAAFSALLTSSSDGSRFSWPAGRRARRPAALSALLARRPAALSALLPEPCPAGRRARRPAALSALLDSSSGSRFEEPWPAGRRASSEAASFARASTSLSTAEAAREANSAWPRAVSWSNSAPAETIAA</sequence>
<feature type="region of interest" description="Disordered" evidence="1">
    <location>
        <begin position="138"/>
        <end position="157"/>
    </location>
</feature>
<dbReference type="AlphaFoldDB" id="A0A4S8QTY5"/>
<proteinExistence type="predicted"/>
<evidence type="ECO:0000313" key="3">
    <source>
        <dbReference type="Proteomes" id="UP000308671"/>
    </source>
</evidence>
<feature type="compositionally biased region" description="Low complexity" evidence="1">
    <location>
        <begin position="148"/>
        <end position="157"/>
    </location>
</feature>
<name>A0A4S8QTY5_9HELO</name>
<comment type="caution">
    <text evidence="2">The sequence shown here is derived from an EMBL/GenBank/DDBJ whole genome shotgun (WGS) entry which is preliminary data.</text>
</comment>
<organism evidence="2 3">
    <name type="scientific">Botrytis galanthina</name>
    <dbReference type="NCBI Taxonomy" id="278940"/>
    <lineage>
        <taxon>Eukaryota</taxon>
        <taxon>Fungi</taxon>
        <taxon>Dikarya</taxon>
        <taxon>Ascomycota</taxon>
        <taxon>Pezizomycotina</taxon>
        <taxon>Leotiomycetes</taxon>
        <taxon>Helotiales</taxon>
        <taxon>Sclerotiniaceae</taxon>
        <taxon>Botrytis</taxon>
    </lineage>
</organism>
<reference evidence="2 3" key="1">
    <citation type="submission" date="2017-12" db="EMBL/GenBank/DDBJ databases">
        <title>Comparative genomics of Botrytis spp.</title>
        <authorList>
            <person name="Valero-Jimenez C.A."/>
            <person name="Tapia P."/>
            <person name="Veloso J."/>
            <person name="Silva-Moreno E."/>
            <person name="Staats M."/>
            <person name="Valdes J.H."/>
            <person name="Van Kan J.A.L."/>
        </authorList>
    </citation>
    <scope>NUCLEOTIDE SEQUENCE [LARGE SCALE GENOMIC DNA]</scope>
    <source>
        <strain evidence="2 3">MUCL435</strain>
    </source>
</reference>
<evidence type="ECO:0000313" key="2">
    <source>
        <dbReference type="EMBL" id="THV48747.1"/>
    </source>
</evidence>
<dbReference type="Proteomes" id="UP000308671">
    <property type="component" value="Unassembled WGS sequence"/>
</dbReference>